<protein>
    <recommendedName>
        <fullName evidence="1">Metallo-beta-lactamase domain-containing protein</fullName>
    </recommendedName>
</protein>
<dbReference type="InterPro" id="IPR036866">
    <property type="entry name" value="RibonucZ/Hydroxyglut_hydro"/>
</dbReference>
<keyword evidence="3" id="KW-1185">Reference proteome</keyword>
<dbReference type="Pfam" id="PF00753">
    <property type="entry name" value="Lactamase_B"/>
    <property type="match status" value="1"/>
</dbReference>
<dbReference type="Gene3D" id="3.60.15.10">
    <property type="entry name" value="Ribonuclease Z/Hydroxyacylglutathione hydrolase-like"/>
    <property type="match status" value="1"/>
</dbReference>
<evidence type="ECO:0000259" key="1">
    <source>
        <dbReference type="Pfam" id="PF00753"/>
    </source>
</evidence>
<sequence>MLPECRNEAITFQRNRLRNAMSRVYDVLNDASVDRVQSRDRREWSGEVIWTPGHTPDSLVLWYAYDQRLFIGDLFYRYADIMLSYEYTNIKDYEASLRKVISFVMKQREPKKLRYSSAKSDADNECLPAFKHFHRFILSVLAGTHIGFPLRIDEAEGWRFETRDKAMRVIIGRDIVKRLNQAREKAQQYR</sequence>
<feature type="domain" description="Metallo-beta-lactamase" evidence="1">
    <location>
        <begin position="24"/>
        <end position="92"/>
    </location>
</feature>
<organism evidence="2 3">
    <name type="scientific">Ancylostoma ceylanicum</name>
    <dbReference type="NCBI Taxonomy" id="53326"/>
    <lineage>
        <taxon>Eukaryota</taxon>
        <taxon>Metazoa</taxon>
        <taxon>Ecdysozoa</taxon>
        <taxon>Nematoda</taxon>
        <taxon>Chromadorea</taxon>
        <taxon>Rhabditida</taxon>
        <taxon>Rhabditina</taxon>
        <taxon>Rhabditomorpha</taxon>
        <taxon>Strongyloidea</taxon>
        <taxon>Ancylostomatidae</taxon>
        <taxon>Ancylostomatinae</taxon>
        <taxon>Ancylostoma</taxon>
    </lineage>
</organism>
<gene>
    <name evidence="2" type="ORF">ANCCEY_05107</name>
</gene>
<dbReference type="InterPro" id="IPR050855">
    <property type="entry name" value="NDM-1-like"/>
</dbReference>
<reference evidence="2 3" key="1">
    <citation type="submission" date="2013-05" db="EMBL/GenBank/DDBJ databases">
        <title>Draft genome of the parasitic nematode Anyclostoma ceylanicum.</title>
        <authorList>
            <person name="Mitreva M."/>
        </authorList>
    </citation>
    <scope>NUCLEOTIDE SEQUENCE [LARGE SCALE GENOMIC DNA]</scope>
</reference>
<name>A0A0D6LXA5_9BILA</name>
<proteinExistence type="predicted"/>
<dbReference type="SUPFAM" id="SSF56281">
    <property type="entry name" value="Metallo-hydrolase/oxidoreductase"/>
    <property type="match status" value="1"/>
</dbReference>
<dbReference type="PANTHER" id="PTHR42951">
    <property type="entry name" value="METALLO-BETA-LACTAMASE DOMAIN-CONTAINING"/>
    <property type="match status" value="1"/>
</dbReference>
<dbReference type="AlphaFoldDB" id="A0A0D6LXA5"/>
<dbReference type="EMBL" id="KE124887">
    <property type="protein sequence ID" value="EPB75813.1"/>
    <property type="molecule type" value="Genomic_DNA"/>
</dbReference>
<evidence type="ECO:0000313" key="2">
    <source>
        <dbReference type="EMBL" id="EPB75813.1"/>
    </source>
</evidence>
<dbReference type="PANTHER" id="PTHR42951:SF4">
    <property type="entry name" value="ACYL-COENZYME A THIOESTERASE MBLAC2"/>
    <property type="match status" value="1"/>
</dbReference>
<evidence type="ECO:0000313" key="3">
    <source>
        <dbReference type="Proteomes" id="UP000054495"/>
    </source>
</evidence>
<dbReference type="InterPro" id="IPR001279">
    <property type="entry name" value="Metallo-B-lactamas"/>
</dbReference>
<accession>A0A0D6LXA5</accession>
<dbReference type="Proteomes" id="UP000054495">
    <property type="component" value="Unassembled WGS sequence"/>
</dbReference>